<accession>A0A9N8ZAP9</accession>
<name>A0A9N8ZAP9_9GLOM</name>
<keyword evidence="2" id="KW-1185">Reference proteome</keyword>
<protein>
    <submittedName>
        <fullName evidence="1">4906_t:CDS:1</fullName>
    </submittedName>
</protein>
<evidence type="ECO:0000313" key="1">
    <source>
        <dbReference type="EMBL" id="CAG8485651.1"/>
    </source>
</evidence>
<dbReference type="OrthoDB" id="10322582at2759"/>
<organism evidence="1 2">
    <name type="scientific">Diversispora eburnea</name>
    <dbReference type="NCBI Taxonomy" id="1213867"/>
    <lineage>
        <taxon>Eukaryota</taxon>
        <taxon>Fungi</taxon>
        <taxon>Fungi incertae sedis</taxon>
        <taxon>Mucoromycota</taxon>
        <taxon>Glomeromycotina</taxon>
        <taxon>Glomeromycetes</taxon>
        <taxon>Diversisporales</taxon>
        <taxon>Diversisporaceae</taxon>
        <taxon>Diversispora</taxon>
    </lineage>
</organism>
<dbReference type="Proteomes" id="UP000789706">
    <property type="component" value="Unassembled WGS sequence"/>
</dbReference>
<gene>
    <name evidence="1" type="ORF">DEBURN_LOCUS3902</name>
</gene>
<comment type="caution">
    <text evidence="1">The sequence shown here is derived from an EMBL/GenBank/DDBJ whole genome shotgun (WGS) entry which is preliminary data.</text>
</comment>
<reference evidence="1" key="1">
    <citation type="submission" date="2021-06" db="EMBL/GenBank/DDBJ databases">
        <authorList>
            <person name="Kallberg Y."/>
            <person name="Tangrot J."/>
            <person name="Rosling A."/>
        </authorList>
    </citation>
    <scope>NUCLEOTIDE SEQUENCE</scope>
    <source>
        <strain evidence="1">AZ414A</strain>
    </source>
</reference>
<sequence>MDLQTRADNLLGNLNINLIHVPPTIEEVINYYSNVKKYPTRKRGRNEDCTGFKIFKINVANHSRILGENNHFIISNVSNLLWKHSQPWQRILYTDMAKRLKALME</sequence>
<proteinExistence type="predicted"/>
<dbReference type="EMBL" id="CAJVPK010000265">
    <property type="protein sequence ID" value="CAG8485651.1"/>
    <property type="molecule type" value="Genomic_DNA"/>
</dbReference>
<evidence type="ECO:0000313" key="2">
    <source>
        <dbReference type="Proteomes" id="UP000789706"/>
    </source>
</evidence>
<dbReference type="AlphaFoldDB" id="A0A9N8ZAP9"/>